<protein>
    <submittedName>
        <fullName evidence="1">Uncharacterized protein</fullName>
    </submittedName>
</protein>
<organism evidence="1 2">
    <name type="scientific">Salegentibacter flavus</name>
    <dbReference type="NCBI Taxonomy" id="287099"/>
    <lineage>
        <taxon>Bacteria</taxon>
        <taxon>Pseudomonadati</taxon>
        <taxon>Bacteroidota</taxon>
        <taxon>Flavobacteriia</taxon>
        <taxon>Flavobacteriales</taxon>
        <taxon>Flavobacteriaceae</taxon>
        <taxon>Salegentibacter</taxon>
    </lineage>
</organism>
<dbReference type="AlphaFoldDB" id="A0A1I4Z7W8"/>
<reference evidence="1 2" key="1">
    <citation type="submission" date="2016-10" db="EMBL/GenBank/DDBJ databases">
        <authorList>
            <person name="de Groot N.N."/>
        </authorList>
    </citation>
    <scope>NUCLEOTIDE SEQUENCE [LARGE SCALE GENOMIC DNA]</scope>
    <source>
        <strain evidence="1 2">DSM 17794</strain>
    </source>
</reference>
<evidence type="ECO:0000313" key="1">
    <source>
        <dbReference type="EMBL" id="SFN46103.1"/>
    </source>
</evidence>
<keyword evidence="2" id="KW-1185">Reference proteome</keyword>
<dbReference type="EMBL" id="FOVL01000005">
    <property type="protein sequence ID" value="SFN46103.1"/>
    <property type="molecule type" value="Genomic_DNA"/>
</dbReference>
<dbReference type="Proteomes" id="UP000199153">
    <property type="component" value="Unassembled WGS sequence"/>
</dbReference>
<dbReference type="STRING" id="287099.SAMN05660413_01155"/>
<gene>
    <name evidence="1" type="ORF">SAMN05660413_01155</name>
</gene>
<name>A0A1I4Z7W8_9FLAO</name>
<accession>A0A1I4Z7W8</accession>
<sequence>MKFIEIKDLNDDTFYLNKAQIMYVAFQEDSGCHVGLSNGLQIKTNASYEELKDLVDD</sequence>
<dbReference type="RefSeq" id="WP_175494762.1">
    <property type="nucleotide sequence ID" value="NZ_FOVL01000005.1"/>
</dbReference>
<evidence type="ECO:0000313" key="2">
    <source>
        <dbReference type="Proteomes" id="UP000199153"/>
    </source>
</evidence>
<proteinExistence type="predicted"/>